<dbReference type="STRING" id="1123243.SAMN02745190_01678"/>
<protein>
    <submittedName>
        <fullName evidence="1">Uncharacterized protein</fullName>
    </submittedName>
</protein>
<gene>
    <name evidence="1" type="ORF">SAMN02745190_01678</name>
</gene>
<dbReference type="AlphaFoldDB" id="A0A1M4YA25"/>
<evidence type="ECO:0000313" key="1">
    <source>
        <dbReference type="EMBL" id="SHF02466.1"/>
    </source>
</evidence>
<keyword evidence="2" id="KW-1185">Reference proteome</keyword>
<dbReference type="EMBL" id="FQUG01000006">
    <property type="protein sequence ID" value="SHF02466.1"/>
    <property type="molecule type" value="Genomic_DNA"/>
</dbReference>
<reference evidence="1 2" key="1">
    <citation type="submission" date="2016-11" db="EMBL/GenBank/DDBJ databases">
        <authorList>
            <person name="Jaros S."/>
            <person name="Januszkiewicz K."/>
            <person name="Wedrychowicz H."/>
        </authorList>
    </citation>
    <scope>NUCLEOTIDE SEQUENCE [LARGE SCALE GENOMIC DNA]</scope>
    <source>
        <strain evidence="1 2">DSM 10502</strain>
    </source>
</reference>
<sequence length="181" mass="20200">MPCFFSQRCILPCPIFTPCVSSFLFTISQHLHSIYSVLTGLCPFKLPYGGSQPPLDPANALRAICFSAARKMLRQISNYIRPRRTVSARKRKAQTPSGTTCHLPLRGRLISPPPGVVSTCRWHVGLKPKADGGRMRTLRFFRNLCEEDNGVKLNDGTTKMFLSTKGEKDDVSKALKNFPNT</sequence>
<proteinExistence type="predicted"/>
<evidence type="ECO:0000313" key="2">
    <source>
        <dbReference type="Proteomes" id="UP000184404"/>
    </source>
</evidence>
<name>A0A1M4YA25_9FIRM</name>
<dbReference type="Proteomes" id="UP000184404">
    <property type="component" value="Unassembled WGS sequence"/>
</dbReference>
<organism evidence="1 2">
    <name type="scientific">Schwartzia succinivorans DSM 10502</name>
    <dbReference type="NCBI Taxonomy" id="1123243"/>
    <lineage>
        <taxon>Bacteria</taxon>
        <taxon>Bacillati</taxon>
        <taxon>Bacillota</taxon>
        <taxon>Negativicutes</taxon>
        <taxon>Selenomonadales</taxon>
        <taxon>Selenomonadaceae</taxon>
        <taxon>Schwartzia</taxon>
    </lineage>
</organism>
<accession>A0A1M4YA25</accession>